<organism evidence="3 6">
    <name type="scientific">Pseudoduganella albidiflava</name>
    <dbReference type="NCBI Taxonomy" id="321983"/>
    <lineage>
        <taxon>Bacteria</taxon>
        <taxon>Pseudomonadati</taxon>
        <taxon>Pseudomonadota</taxon>
        <taxon>Betaproteobacteria</taxon>
        <taxon>Burkholderiales</taxon>
        <taxon>Oxalobacteraceae</taxon>
        <taxon>Telluria group</taxon>
        <taxon>Pseudoduganella</taxon>
    </lineage>
</organism>
<dbReference type="GO" id="GO:0005576">
    <property type="term" value="C:extracellular region"/>
    <property type="evidence" value="ECO:0007669"/>
    <property type="project" value="InterPro"/>
</dbReference>
<dbReference type="Proteomes" id="UP000628442">
    <property type="component" value="Unassembled WGS sequence"/>
</dbReference>
<dbReference type="EMBL" id="CP036401">
    <property type="protein sequence ID" value="QBI00258.1"/>
    <property type="molecule type" value="Genomic_DNA"/>
</dbReference>
<dbReference type="Pfam" id="PF10503">
    <property type="entry name" value="Esterase_PHB"/>
    <property type="match status" value="1"/>
</dbReference>
<dbReference type="InterPro" id="IPR010126">
    <property type="entry name" value="Esterase_phb"/>
</dbReference>
<evidence type="ECO:0000313" key="6">
    <source>
        <dbReference type="Proteomes" id="UP000628442"/>
    </source>
</evidence>
<evidence type="ECO:0000256" key="2">
    <source>
        <dbReference type="ARBA" id="ARBA00022801"/>
    </source>
</evidence>
<reference evidence="3" key="3">
    <citation type="submission" date="2022-12" db="EMBL/GenBank/DDBJ databases">
        <authorList>
            <person name="Sun Q."/>
            <person name="Kim S."/>
        </authorList>
    </citation>
    <scope>NUCLEOTIDE SEQUENCE</scope>
    <source>
        <strain evidence="3">KCTC 12343</strain>
    </source>
</reference>
<sequence>MVKRNAGARLVRSLMKAGTAQQKAAVKMVGSMLALPKSSVRKRPAKKAAVAAPRARTPPATPVAPGRWLAGHHLAGAQQMQYWLYLPQGEVPRDGWPLLLMLHGCQQTATQFAQGTRMNTVAEKKGYAVLYPQQSVTVHAQRCWRWFDRATQQGGGDVQPVAAILGKVLAQYPIDRRRIYVCGISAGAGLANILALNFPDLFAAVGLHSGPVFGAGHGTVGALGVMRHGGGLRTEPAIREVLARRANFPLMPAILFQGDADTVVHAVNQQQLVRQSLLLNGVPADTPVKVTRRGTRSGHEIRDYQVGSKVVLRVVRVDTLDHAWSGGDTMIAFHGKGPDASRMMLEFFGKHRR</sequence>
<evidence type="ECO:0000313" key="3">
    <source>
        <dbReference type="EMBL" id="GGY52493.1"/>
    </source>
</evidence>
<evidence type="ECO:0000313" key="4">
    <source>
        <dbReference type="EMBL" id="QBI00258.1"/>
    </source>
</evidence>
<proteinExistence type="predicted"/>
<reference evidence="3" key="1">
    <citation type="journal article" date="2014" name="Int. J. Syst. Evol. Microbiol.">
        <title>Complete genome sequence of Corynebacterium casei LMG S-19264T (=DSM 44701T), isolated from a smear-ripened cheese.</title>
        <authorList>
            <consortium name="US DOE Joint Genome Institute (JGI-PGF)"/>
            <person name="Walter F."/>
            <person name="Albersmeier A."/>
            <person name="Kalinowski J."/>
            <person name="Ruckert C."/>
        </authorList>
    </citation>
    <scope>NUCLEOTIDE SEQUENCE</scope>
    <source>
        <strain evidence="3">KCTC 12343</strain>
    </source>
</reference>
<dbReference type="RefSeq" id="WP_131144399.1">
    <property type="nucleotide sequence ID" value="NZ_BMWV01000009.1"/>
</dbReference>
<dbReference type="Proteomes" id="UP000292307">
    <property type="component" value="Chromosome"/>
</dbReference>
<evidence type="ECO:0000313" key="5">
    <source>
        <dbReference type="Proteomes" id="UP000292307"/>
    </source>
</evidence>
<dbReference type="EMBL" id="BMWV01000009">
    <property type="protein sequence ID" value="GGY52493.1"/>
    <property type="molecule type" value="Genomic_DNA"/>
</dbReference>
<dbReference type="NCBIfam" id="TIGR01840">
    <property type="entry name" value="esterase_phb"/>
    <property type="match status" value="1"/>
</dbReference>
<dbReference type="PANTHER" id="PTHR43037:SF1">
    <property type="entry name" value="BLL1128 PROTEIN"/>
    <property type="match status" value="1"/>
</dbReference>
<dbReference type="GO" id="GO:0016787">
    <property type="term" value="F:hydrolase activity"/>
    <property type="evidence" value="ECO:0007669"/>
    <property type="project" value="UniProtKB-KW"/>
</dbReference>
<name>A0A411WUE0_9BURK</name>
<evidence type="ECO:0000256" key="1">
    <source>
        <dbReference type="ARBA" id="ARBA00022729"/>
    </source>
</evidence>
<keyword evidence="5" id="KW-1185">Reference proteome</keyword>
<dbReference type="Gene3D" id="3.40.50.1820">
    <property type="entry name" value="alpha/beta hydrolase"/>
    <property type="match status" value="1"/>
</dbReference>
<dbReference type="AlphaFoldDB" id="A0A411WUE0"/>
<protein>
    <submittedName>
        <fullName evidence="3 4">Depolymerase</fullName>
    </submittedName>
</protein>
<dbReference type="SUPFAM" id="SSF53474">
    <property type="entry name" value="alpha/beta-Hydrolases"/>
    <property type="match status" value="1"/>
</dbReference>
<dbReference type="InterPro" id="IPR050955">
    <property type="entry name" value="Plant_Biomass_Hydrol_Est"/>
</dbReference>
<gene>
    <name evidence="4" type="ORF">EYF70_04865</name>
    <name evidence="3" type="ORF">GCM10007387_38410</name>
</gene>
<dbReference type="InterPro" id="IPR029058">
    <property type="entry name" value="AB_hydrolase_fold"/>
</dbReference>
<keyword evidence="1" id="KW-0732">Signal</keyword>
<accession>A0A411WUE0</accession>
<reference evidence="4 5" key="2">
    <citation type="submission" date="2019-02" db="EMBL/GenBank/DDBJ databases">
        <title>Draft Genome Sequences of Six Type Strains of the Genus Massilia.</title>
        <authorList>
            <person name="Miess H."/>
            <person name="Frediansyhah A."/>
            <person name="Gross H."/>
        </authorList>
    </citation>
    <scope>NUCLEOTIDE SEQUENCE [LARGE SCALE GENOMIC DNA]</scope>
    <source>
        <strain evidence="4 5">DSM 17472</strain>
    </source>
</reference>
<keyword evidence="2" id="KW-0378">Hydrolase</keyword>
<dbReference type="PANTHER" id="PTHR43037">
    <property type="entry name" value="UNNAMED PRODUCT-RELATED"/>
    <property type="match status" value="1"/>
</dbReference>
<dbReference type="OrthoDB" id="9767239at2"/>